<dbReference type="Pfam" id="PF04343">
    <property type="entry name" value="DUF488"/>
    <property type="match status" value="1"/>
</dbReference>
<dbReference type="Proteomes" id="UP000622533">
    <property type="component" value="Unassembled WGS sequence"/>
</dbReference>
<dbReference type="EMBL" id="JADEXS010000126">
    <property type="protein sequence ID" value="MBE9023060.1"/>
    <property type="molecule type" value="Genomic_DNA"/>
</dbReference>
<sequence length="237" mass="26718">MTIFTIGHSNHSIETFIALLKQHGITAVADVRSSPYSHRFPHFNQASLKTALNTANIAYVFLGNNLGARPNDRSCYVEGVARYDLIAVTEAFATGLNRLVKGTEEHQITLMCAEQDPIVCHRSILVCPHLQKAGLEIKHIHKNGELESHELLERRLLKIHHLDKLLPASPDSNHDNQSGKQLSLFDINPYDRNYQEMAPIAKPLLREELIQKAYQLQGEKIAYVENIELEQSHESAS</sequence>
<protein>
    <submittedName>
        <fullName evidence="1">DUF488 domain-containing protein</fullName>
    </submittedName>
</protein>
<evidence type="ECO:0000313" key="1">
    <source>
        <dbReference type="EMBL" id="MBE9023060.1"/>
    </source>
</evidence>
<name>A0A8J6ZKJ7_DESMC</name>
<organism evidence="1 2">
    <name type="scientific">Desmonostoc muscorum LEGE 12446</name>
    <dbReference type="NCBI Taxonomy" id="1828758"/>
    <lineage>
        <taxon>Bacteria</taxon>
        <taxon>Bacillati</taxon>
        <taxon>Cyanobacteriota</taxon>
        <taxon>Cyanophyceae</taxon>
        <taxon>Nostocales</taxon>
        <taxon>Nostocaceae</taxon>
        <taxon>Desmonostoc</taxon>
    </lineage>
</organism>
<dbReference type="InterPro" id="IPR007438">
    <property type="entry name" value="DUF488"/>
</dbReference>
<dbReference type="AlphaFoldDB" id="A0A8J6ZKJ7"/>
<reference evidence="1" key="1">
    <citation type="submission" date="2020-10" db="EMBL/GenBank/DDBJ databases">
        <authorList>
            <person name="Castelo-Branco R."/>
            <person name="Eusebio N."/>
            <person name="Adriana R."/>
            <person name="Vieira A."/>
            <person name="Brugerolle De Fraissinette N."/>
            <person name="Rezende De Castro R."/>
            <person name="Schneider M.P."/>
            <person name="Vasconcelos V."/>
            <person name="Leao P.N."/>
        </authorList>
    </citation>
    <scope>NUCLEOTIDE SEQUENCE</scope>
    <source>
        <strain evidence="1">LEGE 12446</strain>
    </source>
</reference>
<accession>A0A8J6ZKJ7</accession>
<keyword evidence="2" id="KW-1185">Reference proteome</keyword>
<dbReference type="PANTHER" id="PTHR39337:SF1">
    <property type="entry name" value="BLR5642 PROTEIN"/>
    <property type="match status" value="1"/>
</dbReference>
<comment type="caution">
    <text evidence="1">The sequence shown here is derived from an EMBL/GenBank/DDBJ whole genome shotgun (WGS) entry which is preliminary data.</text>
</comment>
<evidence type="ECO:0000313" key="2">
    <source>
        <dbReference type="Proteomes" id="UP000622533"/>
    </source>
</evidence>
<proteinExistence type="predicted"/>
<gene>
    <name evidence="1" type="ORF">IQ276_11660</name>
</gene>
<dbReference type="PANTHER" id="PTHR39337">
    <property type="entry name" value="BLR5642 PROTEIN"/>
    <property type="match status" value="1"/>
</dbReference>
<dbReference type="RefSeq" id="WP_193916464.1">
    <property type="nucleotide sequence ID" value="NZ_JADEXS020000001.1"/>
</dbReference>